<dbReference type="RefSeq" id="XP_046017808.1">
    <property type="nucleotide sequence ID" value="XM_046152112.1"/>
</dbReference>
<sequence length="74" mass="8343">MGPAPQPKTGKHRYVILVFTPATGTTVPLRLIKPSDRARWGRKEEGVHGVREWAAENRLVPVAANFFYAQNEEQ</sequence>
<keyword evidence="1" id="KW-1133">Transmembrane helix</keyword>
<dbReference type="EMBL" id="JAGTJQ010000001">
    <property type="protein sequence ID" value="KAH7039753.1"/>
    <property type="molecule type" value="Genomic_DNA"/>
</dbReference>
<comment type="caution">
    <text evidence="2">The sequence shown here is derived from an EMBL/GenBank/DDBJ whole genome shotgun (WGS) entry which is preliminary data.</text>
</comment>
<evidence type="ECO:0000313" key="2">
    <source>
        <dbReference type="EMBL" id="KAH7039753.1"/>
    </source>
</evidence>
<feature type="transmembrane region" description="Helical" evidence="1">
    <location>
        <begin position="12"/>
        <end position="32"/>
    </location>
</feature>
<keyword evidence="1" id="KW-0472">Membrane</keyword>
<dbReference type="Gene3D" id="3.90.280.10">
    <property type="entry name" value="PEBP-like"/>
    <property type="match status" value="1"/>
</dbReference>
<dbReference type="AlphaFoldDB" id="A0A9P8YGZ0"/>
<organism evidence="2 3">
    <name type="scientific">Microdochium trichocladiopsis</name>
    <dbReference type="NCBI Taxonomy" id="1682393"/>
    <lineage>
        <taxon>Eukaryota</taxon>
        <taxon>Fungi</taxon>
        <taxon>Dikarya</taxon>
        <taxon>Ascomycota</taxon>
        <taxon>Pezizomycotina</taxon>
        <taxon>Sordariomycetes</taxon>
        <taxon>Xylariomycetidae</taxon>
        <taxon>Xylariales</taxon>
        <taxon>Microdochiaceae</taxon>
        <taxon>Microdochium</taxon>
    </lineage>
</organism>
<name>A0A9P8YGZ0_9PEZI</name>
<evidence type="ECO:0008006" key="4">
    <source>
        <dbReference type="Google" id="ProtNLM"/>
    </source>
</evidence>
<dbReference type="InterPro" id="IPR036610">
    <property type="entry name" value="PEBP-like_sf"/>
</dbReference>
<gene>
    <name evidence="2" type="ORF">B0I36DRAFT_309221</name>
</gene>
<evidence type="ECO:0000313" key="3">
    <source>
        <dbReference type="Proteomes" id="UP000756346"/>
    </source>
</evidence>
<keyword evidence="1" id="KW-0812">Transmembrane</keyword>
<keyword evidence="3" id="KW-1185">Reference proteome</keyword>
<dbReference type="SUPFAM" id="SSF49777">
    <property type="entry name" value="PEBP-like"/>
    <property type="match status" value="1"/>
</dbReference>
<dbReference type="GeneID" id="70181658"/>
<reference evidence="2" key="1">
    <citation type="journal article" date="2021" name="Nat. Commun.">
        <title>Genetic determinants of endophytism in the Arabidopsis root mycobiome.</title>
        <authorList>
            <person name="Mesny F."/>
            <person name="Miyauchi S."/>
            <person name="Thiergart T."/>
            <person name="Pickel B."/>
            <person name="Atanasova L."/>
            <person name="Karlsson M."/>
            <person name="Huettel B."/>
            <person name="Barry K.W."/>
            <person name="Haridas S."/>
            <person name="Chen C."/>
            <person name="Bauer D."/>
            <person name="Andreopoulos W."/>
            <person name="Pangilinan J."/>
            <person name="LaButti K."/>
            <person name="Riley R."/>
            <person name="Lipzen A."/>
            <person name="Clum A."/>
            <person name="Drula E."/>
            <person name="Henrissat B."/>
            <person name="Kohler A."/>
            <person name="Grigoriev I.V."/>
            <person name="Martin F.M."/>
            <person name="Hacquard S."/>
        </authorList>
    </citation>
    <scope>NUCLEOTIDE SEQUENCE</scope>
    <source>
        <strain evidence="2">MPI-CAGE-CH-0230</strain>
    </source>
</reference>
<dbReference type="Proteomes" id="UP000756346">
    <property type="component" value="Unassembled WGS sequence"/>
</dbReference>
<accession>A0A9P8YGZ0</accession>
<protein>
    <recommendedName>
        <fullName evidence="4">Phosphatidylethanolamine-binding protein</fullName>
    </recommendedName>
</protein>
<evidence type="ECO:0000256" key="1">
    <source>
        <dbReference type="SAM" id="Phobius"/>
    </source>
</evidence>
<proteinExistence type="predicted"/>
<dbReference type="OrthoDB" id="2506647at2759"/>